<dbReference type="AlphaFoldDB" id="A0A0A9E5I4"/>
<feature type="compositionally biased region" description="Pro residues" evidence="1">
    <location>
        <begin position="1"/>
        <end position="18"/>
    </location>
</feature>
<organism evidence="2">
    <name type="scientific">Arundo donax</name>
    <name type="common">Giant reed</name>
    <name type="synonym">Donax arundinaceus</name>
    <dbReference type="NCBI Taxonomy" id="35708"/>
    <lineage>
        <taxon>Eukaryota</taxon>
        <taxon>Viridiplantae</taxon>
        <taxon>Streptophyta</taxon>
        <taxon>Embryophyta</taxon>
        <taxon>Tracheophyta</taxon>
        <taxon>Spermatophyta</taxon>
        <taxon>Magnoliopsida</taxon>
        <taxon>Liliopsida</taxon>
        <taxon>Poales</taxon>
        <taxon>Poaceae</taxon>
        <taxon>PACMAD clade</taxon>
        <taxon>Arundinoideae</taxon>
        <taxon>Arundineae</taxon>
        <taxon>Arundo</taxon>
    </lineage>
</organism>
<protein>
    <submittedName>
        <fullName evidence="2">Uncharacterized protein</fullName>
    </submittedName>
</protein>
<feature type="region of interest" description="Disordered" evidence="1">
    <location>
        <begin position="1"/>
        <end position="33"/>
    </location>
</feature>
<dbReference type="EMBL" id="GBRH01204785">
    <property type="protein sequence ID" value="JAD93110.1"/>
    <property type="molecule type" value="Transcribed_RNA"/>
</dbReference>
<reference evidence="2" key="2">
    <citation type="journal article" date="2015" name="Data Brief">
        <title>Shoot transcriptome of the giant reed, Arundo donax.</title>
        <authorList>
            <person name="Barrero R.A."/>
            <person name="Guerrero F.D."/>
            <person name="Moolhuijzen P."/>
            <person name="Goolsby J.A."/>
            <person name="Tidwell J."/>
            <person name="Bellgard S.E."/>
            <person name="Bellgard M.I."/>
        </authorList>
    </citation>
    <scope>NUCLEOTIDE SEQUENCE</scope>
    <source>
        <tissue evidence="2">Shoot tissue taken approximately 20 cm above the soil surface</tissue>
    </source>
</reference>
<name>A0A0A9E5I4_ARUDO</name>
<sequence length="33" mass="3539">MEPSPDEPPSNLPAGLPPEPKDGSGNRRRRRAG</sequence>
<proteinExistence type="predicted"/>
<evidence type="ECO:0000256" key="1">
    <source>
        <dbReference type="SAM" id="MobiDB-lite"/>
    </source>
</evidence>
<evidence type="ECO:0000313" key="2">
    <source>
        <dbReference type="EMBL" id="JAD93110.1"/>
    </source>
</evidence>
<reference evidence="2" key="1">
    <citation type="submission" date="2014-09" db="EMBL/GenBank/DDBJ databases">
        <authorList>
            <person name="Magalhaes I.L.F."/>
            <person name="Oliveira U."/>
            <person name="Santos F.R."/>
            <person name="Vidigal T.H.D.A."/>
            <person name="Brescovit A.D."/>
            <person name="Santos A.J."/>
        </authorList>
    </citation>
    <scope>NUCLEOTIDE SEQUENCE</scope>
    <source>
        <tissue evidence="2">Shoot tissue taken approximately 20 cm above the soil surface</tissue>
    </source>
</reference>
<accession>A0A0A9E5I4</accession>